<evidence type="ECO:0000256" key="3">
    <source>
        <dbReference type="ARBA" id="ARBA00022475"/>
    </source>
</evidence>
<dbReference type="GO" id="GO:0015421">
    <property type="term" value="F:ABC-type oligopeptide transporter activity"/>
    <property type="evidence" value="ECO:0007669"/>
    <property type="project" value="TreeGrafter"/>
</dbReference>
<evidence type="ECO:0000256" key="1">
    <source>
        <dbReference type="ARBA" id="ARBA00004651"/>
    </source>
</evidence>
<dbReference type="Gene3D" id="3.40.50.300">
    <property type="entry name" value="P-loop containing nucleotide triphosphate hydrolases"/>
    <property type="match status" value="1"/>
</dbReference>
<evidence type="ECO:0000256" key="7">
    <source>
        <dbReference type="ARBA" id="ARBA00022989"/>
    </source>
</evidence>
<dbReference type="RefSeq" id="WP_128384548.1">
    <property type="nucleotide sequence ID" value="NZ_CP035033.1"/>
</dbReference>
<gene>
    <name evidence="12" type="ORF">EPV75_04040</name>
</gene>
<keyword evidence="5" id="KW-0547">Nucleotide-binding</keyword>
<accession>A0A410H1X5</accession>
<feature type="transmembrane region" description="Helical" evidence="9">
    <location>
        <begin position="209"/>
        <end position="225"/>
    </location>
</feature>
<dbReference type="PANTHER" id="PTHR43394:SF1">
    <property type="entry name" value="ATP-BINDING CASSETTE SUB-FAMILY B MEMBER 10, MITOCHONDRIAL"/>
    <property type="match status" value="1"/>
</dbReference>
<dbReference type="FunFam" id="3.40.50.300:FF:000221">
    <property type="entry name" value="Multidrug ABC transporter ATP-binding protein"/>
    <property type="match status" value="1"/>
</dbReference>
<dbReference type="GO" id="GO:0005886">
    <property type="term" value="C:plasma membrane"/>
    <property type="evidence" value="ECO:0007669"/>
    <property type="project" value="UniProtKB-SubCell"/>
</dbReference>
<evidence type="ECO:0000256" key="8">
    <source>
        <dbReference type="ARBA" id="ARBA00023136"/>
    </source>
</evidence>
<keyword evidence="3" id="KW-1003">Cell membrane</keyword>
<dbReference type="GO" id="GO:0016887">
    <property type="term" value="F:ATP hydrolysis activity"/>
    <property type="evidence" value="ECO:0007669"/>
    <property type="project" value="InterPro"/>
</dbReference>
<comment type="subcellular location">
    <subcellularLocation>
        <location evidence="1">Cell membrane</location>
        <topology evidence="1">Multi-pass membrane protein</topology>
    </subcellularLocation>
</comment>
<dbReference type="PROSITE" id="PS00211">
    <property type="entry name" value="ABC_TRANSPORTER_1"/>
    <property type="match status" value="1"/>
</dbReference>
<evidence type="ECO:0000313" key="12">
    <source>
        <dbReference type="EMBL" id="QAB14905.1"/>
    </source>
</evidence>
<keyword evidence="7 9" id="KW-1133">Transmembrane helix</keyword>
<feature type="transmembrane region" description="Helical" evidence="9">
    <location>
        <begin position="102"/>
        <end position="126"/>
    </location>
</feature>
<dbReference type="AlphaFoldDB" id="A0A410H1X5"/>
<dbReference type="GO" id="GO:0005524">
    <property type="term" value="F:ATP binding"/>
    <property type="evidence" value="ECO:0007669"/>
    <property type="project" value="UniProtKB-KW"/>
</dbReference>
<evidence type="ECO:0000256" key="6">
    <source>
        <dbReference type="ARBA" id="ARBA00022840"/>
    </source>
</evidence>
<feature type="transmembrane region" description="Helical" evidence="9">
    <location>
        <begin position="180"/>
        <end position="203"/>
    </location>
</feature>
<proteinExistence type="predicted"/>
<dbReference type="PROSITE" id="PS50893">
    <property type="entry name" value="ABC_TRANSPORTER_2"/>
    <property type="match status" value="1"/>
</dbReference>
<dbReference type="InterPro" id="IPR003593">
    <property type="entry name" value="AAA+_ATPase"/>
</dbReference>
<evidence type="ECO:0000256" key="4">
    <source>
        <dbReference type="ARBA" id="ARBA00022692"/>
    </source>
</evidence>
<dbReference type="InterPro" id="IPR036640">
    <property type="entry name" value="ABC1_TM_sf"/>
</dbReference>
<dbReference type="InterPro" id="IPR017871">
    <property type="entry name" value="ABC_transporter-like_CS"/>
</dbReference>
<evidence type="ECO:0000256" key="2">
    <source>
        <dbReference type="ARBA" id="ARBA00022448"/>
    </source>
</evidence>
<organism evidence="12 13">
    <name type="scientific">Hydrogenovibrio thermophilus</name>
    <dbReference type="NCBI Taxonomy" id="265883"/>
    <lineage>
        <taxon>Bacteria</taxon>
        <taxon>Pseudomonadati</taxon>
        <taxon>Pseudomonadota</taxon>
        <taxon>Gammaproteobacteria</taxon>
        <taxon>Thiotrichales</taxon>
        <taxon>Piscirickettsiaceae</taxon>
        <taxon>Hydrogenovibrio</taxon>
    </lineage>
</organism>
<protein>
    <submittedName>
        <fullName evidence="12">ABC transporter ATP-binding protein</fullName>
    </submittedName>
</protein>
<name>A0A410H1X5_9GAMM</name>
<keyword evidence="4 9" id="KW-0812">Transmembrane</keyword>
<dbReference type="SMART" id="SM00382">
    <property type="entry name" value="AAA"/>
    <property type="match status" value="1"/>
</dbReference>
<dbReference type="Proteomes" id="UP000285478">
    <property type="component" value="Chromosome"/>
</dbReference>
<dbReference type="SUPFAM" id="SSF52540">
    <property type="entry name" value="P-loop containing nucleoside triphosphate hydrolases"/>
    <property type="match status" value="1"/>
</dbReference>
<dbReference type="InterPro" id="IPR039421">
    <property type="entry name" value="Type_1_exporter"/>
</dbReference>
<dbReference type="PANTHER" id="PTHR43394">
    <property type="entry name" value="ATP-DEPENDENT PERMEASE MDL1, MITOCHONDRIAL"/>
    <property type="match status" value="1"/>
</dbReference>
<reference evidence="12 13" key="1">
    <citation type="journal article" date="2018" name="Environ. Microbiol.">
        <title>Genomes of ubiquitous marine and hypersaline Hydrogenovibrio, Thiomicrorhabdus and Thiomicrospira spp. encode a diversity of mechanisms to sustain chemolithoautotrophy in heterogeneous environments.</title>
        <authorList>
            <person name="Scott K.M."/>
            <person name="Williams J."/>
            <person name="Porter C.M.B."/>
            <person name="Russel S."/>
            <person name="Harmer T.L."/>
            <person name="Paul J.H."/>
            <person name="Antonen K.M."/>
            <person name="Bridges M.K."/>
            <person name="Camper G.J."/>
            <person name="Campla C.K."/>
            <person name="Casella L.G."/>
            <person name="Chase E."/>
            <person name="Conrad J.W."/>
            <person name="Cruz M.C."/>
            <person name="Dunlap D.S."/>
            <person name="Duran L."/>
            <person name="Fahsbender E.M."/>
            <person name="Goldsmith D.B."/>
            <person name="Keeley R.F."/>
            <person name="Kondoff M.R."/>
            <person name="Kussy B.I."/>
            <person name="Lane M.K."/>
            <person name="Lawler S."/>
            <person name="Leigh B.A."/>
            <person name="Lewis C."/>
            <person name="Lostal L.M."/>
            <person name="Marking D."/>
            <person name="Mancera P.A."/>
            <person name="McClenthan E.C."/>
            <person name="McIntyre E.A."/>
            <person name="Mine J.A."/>
            <person name="Modi S."/>
            <person name="Moore B.D."/>
            <person name="Morgan W.A."/>
            <person name="Nelson K.M."/>
            <person name="Nguyen K.N."/>
            <person name="Ogburn N."/>
            <person name="Parrino D.G."/>
            <person name="Pedapudi A.D."/>
            <person name="Pelham R.P."/>
            <person name="Preece A.M."/>
            <person name="Rampersad E.A."/>
            <person name="Richardson J.C."/>
            <person name="Rodgers C.M."/>
            <person name="Schaffer B.L."/>
            <person name="Sheridan N.E."/>
            <person name="Solone M.R."/>
            <person name="Staley Z.R."/>
            <person name="Tabuchi M."/>
            <person name="Waide R.J."/>
            <person name="Wanjugi P.W."/>
            <person name="Young S."/>
            <person name="Clum A."/>
            <person name="Daum C."/>
            <person name="Huntemann M."/>
            <person name="Ivanova N."/>
            <person name="Kyrpides N."/>
            <person name="Mikhailova N."/>
            <person name="Palaniappan K."/>
            <person name="Pillay M."/>
            <person name="Reddy T.B.K."/>
            <person name="Shapiro N."/>
            <person name="Stamatis D."/>
            <person name="Varghese N."/>
            <person name="Woyke T."/>
            <person name="Boden R."/>
            <person name="Freyermuth S.K."/>
            <person name="Kerfeld C.A."/>
        </authorList>
    </citation>
    <scope>NUCLEOTIDE SEQUENCE [LARGE SCALE GENOMIC DNA]</scope>
    <source>
        <strain evidence="12 13">JR-2</strain>
    </source>
</reference>
<feature type="transmembrane region" description="Helical" evidence="9">
    <location>
        <begin position="298"/>
        <end position="323"/>
    </location>
</feature>
<keyword evidence="13" id="KW-1185">Reference proteome</keyword>
<evidence type="ECO:0000256" key="9">
    <source>
        <dbReference type="SAM" id="Phobius"/>
    </source>
</evidence>
<dbReference type="Gene3D" id="1.20.1560.10">
    <property type="entry name" value="ABC transporter type 1, transmembrane domain"/>
    <property type="match status" value="1"/>
</dbReference>
<dbReference type="SUPFAM" id="SSF90123">
    <property type="entry name" value="ABC transporter transmembrane region"/>
    <property type="match status" value="1"/>
</dbReference>
<dbReference type="Pfam" id="PF00005">
    <property type="entry name" value="ABC_tran"/>
    <property type="match status" value="1"/>
</dbReference>
<evidence type="ECO:0000256" key="5">
    <source>
        <dbReference type="ARBA" id="ARBA00022741"/>
    </source>
</evidence>
<evidence type="ECO:0000259" key="11">
    <source>
        <dbReference type="PROSITE" id="PS50929"/>
    </source>
</evidence>
<dbReference type="CDD" id="cd07346">
    <property type="entry name" value="ABC_6TM_exporters"/>
    <property type="match status" value="1"/>
</dbReference>
<dbReference type="KEGG" id="htr:EPV75_04040"/>
<feature type="domain" description="ABC transmembrane type-1" evidence="11">
    <location>
        <begin position="56"/>
        <end position="352"/>
    </location>
</feature>
<evidence type="ECO:0000313" key="13">
    <source>
        <dbReference type="Proteomes" id="UP000285478"/>
    </source>
</evidence>
<dbReference type="InterPro" id="IPR027417">
    <property type="entry name" value="P-loop_NTPase"/>
</dbReference>
<keyword evidence="8 9" id="KW-0472">Membrane</keyword>
<dbReference type="InterPro" id="IPR011527">
    <property type="entry name" value="ABC1_TM_dom"/>
</dbReference>
<dbReference type="Pfam" id="PF00664">
    <property type="entry name" value="ABC_membrane"/>
    <property type="match status" value="1"/>
</dbReference>
<feature type="domain" description="ABC transporter" evidence="10">
    <location>
        <begin position="386"/>
        <end position="619"/>
    </location>
</feature>
<dbReference type="PROSITE" id="PS50929">
    <property type="entry name" value="ABC_TM1F"/>
    <property type="match status" value="1"/>
</dbReference>
<sequence>MSQVGAGKSDDALVSVSADQLGQPESTAASDRPAYSWQRIFDLVLRHKSRLIKAHIIALFAMLATVPLPLLLPLLVDEVLLDKPGWIVHSLNDVIPLAWQTALGYILIVTLITILLRVLGVVFGVWQVQQFTVISKDVTFGIRKDLLARIQGVAMSQYETMGSGSVTATMVNDVNTIDTFLGTTVGKVILAIFSLVGVTAVLLWLHWELALFILLMNPIVVYFTMRMGRAVKTLKKDENTAIDAFQQALSETLDALQQVRAANQDTPFFRRILGNAQDIKRHSEAFTWKSEAASRISFLIFLVGFDIFRGVSFLMVVFSNLSIGEMMAVFGYLWFMMGPVQEILAIQYAYSAGSGALQRINNVLDLEQEPKYPQKQNPFDADTVSVEVKNLFFHYPGKDEAVLHDLSFTIQPGEKLAFVGASGGGKTTLVQLLLGFYQQDAGEVLYNGVSIKDIGQQCVRENVATVLQQPVLFQQSIRFNLTLGQDLADEQLWQALEMAQLKEVVEKLEHRLDTMVGRNGIKLSGGQRQRLAIARMILQDPKVVIMDEATSALDMETERQLYVDLAPFLKGRTTLIVAHRLSSIKQADRILVFEDGHIIESGSHEDLVVSGGTYQRLYR</sequence>
<dbReference type="EMBL" id="CP035033">
    <property type="protein sequence ID" value="QAB14905.1"/>
    <property type="molecule type" value="Genomic_DNA"/>
</dbReference>
<dbReference type="InterPro" id="IPR003439">
    <property type="entry name" value="ABC_transporter-like_ATP-bd"/>
</dbReference>
<keyword evidence="2" id="KW-0813">Transport</keyword>
<evidence type="ECO:0000259" key="10">
    <source>
        <dbReference type="PROSITE" id="PS50893"/>
    </source>
</evidence>
<feature type="transmembrane region" description="Helical" evidence="9">
    <location>
        <begin position="56"/>
        <end position="76"/>
    </location>
</feature>
<keyword evidence="6 12" id="KW-0067">ATP-binding</keyword>